<dbReference type="GO" id="GO:0046872">
    <property type="term" value="F:metal ion binding"/>
    <property type="evidence" value="ECO:0007669"/>
    <property type="project" value="UniProtKB-KW"/>
</dbReference>
<dbReference type="Gene3D" id="1.10.520.10">
    <property type="match status" value="1"/>
</dbReference>
<feature type="binding site" evidence="1">
    <location>
        <position position="48"/>
    </location>
    <ligand>
        <name>Ca(2+)</name>
        <dbReference type="ChEBI" id="CHEBI:29108"/>
        <label>2</label>
    </ligand>
</feature>
<proteinExistence type="predicted"/>
<name>A0A5C2S3E1_9APHY</name>
<evidence type="ECO:0000313" key="3">
    <source>
        <dbReference type="EMBL" id="RPD57399.1"/>
    </source>
</evidence>
<keyword evidence="1" id="KW-0408">Iron</keyword>
<keyword evidence="1" id="KW-0479">Metal-binding</keyword>
<dbReference type="InterPro" id="IPR010255">
    <property type="entry name" value="Haem_peroxidase_sf"/>
</dbReference>
<dbReference type="InterPro" id="IPR001621">
    <property type="entry name" value="Ligninase"/>
</dbReference>
<dbReference type="Proteomes" id="UP000313359">
    <property type="component" value="Unassembled WGS sequence"/>
</dbReference>
<protein>
    <recommendedName>
        <fullName evidence="5">Plant heme peroxidase family profile domain-containing protein</fullName>
    </recommendedName>
</protein>
<dbReference type="AlphaFoldDB" id="A0A5C2S3E1"/>
<comment type="cofactor">
    <cofactor evidence="1">
        <name>heme b</name>
        <dbReference type="ChEBI" id="CHEBI:60344"/>
    </cofactor>
    <text evidence="1">Binds 1 heme b (iron(II)-protoporphyrin IX) group per subunit.</text>
</comment>
<feature type="region of interest" description="Disordered" evidence="2">
    <location>
        <begin position="52"/>
        <end position="74"/>
    </location>
</feature>
<accession>A0A5C2S3E1</accession>
<keyword evidence="1" id="KW-0349">Heme</keyword>
<evidence type="ECO:0000256" key="1">
    <source>
        <dbReference type="PIRSR" id="PIRSR601621-2"/>
    </source>
</evidence>
<keyword evidence="4" id="KW-1185">Reference proteome</keyword>
<dbReference type="OrthoDB" id="2113341at2759"/>
<sequence>MLGRKDATRAVPDGLVPEPFHTVNNIIVDMLDFGCQDIEVVWSLSAHTVAAASRGRPGGRPHPALALRLEPGNL</sequence>
<dbReference type="GO" id="GO:0004601">
    <property type="term" value="F:peroxidase activity"/>
    <property type="evidence" value="ECO:0007669"/>
    <property type="project" value="InterPro"/>
</dbReference>
<evidence type="ECO:0000256" key="2">
    <source>
        <dbReference type="SAM" id="MobiDB-lite"/>
    </source>
</evidence>
<reference evidence="3" key="1">
    <citation type="journal article" date="2018" name="Genome Biol. Evol.">
        <title>Genomics and development of Lentinus tigrinus, a white-rot wood-decaying mushroom with dimorphic fruiting bodies.</title>
        <authorList>
            <person name="Wu B."/>
            <person name="Xu Z."/>
            <person name="Knudson A."/>
            <person name="Carlson A."/>
            <person name="Chen N."/>
            <person name="Kovaka S."/>
            <person name="LaButti K."/>
            <person name="Lipzen A."/>
            <person name="Pennachio C."/>
            <person name="Riley R."/>
            <person name="Schakwitz W."/>
            <person name="Umezawa K."/>
            <person name="Ohm R.A."/>
            <person name="Grigoriev I.V."/>
            <person name="Nagy L.G."/>
            <person name="Gibbons J."/>
            <person name="Hibbett D."/>
        </authorList>
    </citation>
    <scope>NUCLEOTIDE SEQUENCE [LARGE SCALE GENOMIC DNA]</scope>
    <source>
        <strain evidence="3">ALCF2SS1-6</strain>
    </source>
</reference>
<keyword evidence="1" id="KW-0106">Calcium</keyword>
<dbReference type="PRINTS" id="PR00462">
    <property type="entry name" value="LIGNINASE"/>
</dbReference>
<dbReference type="Gene3D" id="1.10.420.10">
    <property type="entry name" value="Peroxidase, domain 2"/>
    <property type="match status" value="1"/>
</dbReference>
<organism evidence="3 4">
    <name type="scientific">Lentinus tigrinus ALCF2SS1-6</name>
    <dbReference type="NCBI Taxonomy" id="1328759"/>
    <lineage>
        <taxon>Eukaryota</taxon>
        <taxon>Fungi</taxon>
        <taxon>Dikarya</taxon>
        <taxon>Basidiomycota</taxon>
        <taxon>Agaricomycotina</taxon>
        <taxon>Agaricomycetes</taxon>
        <taxon>Polyporales</taxon>
        <taxon>Polyporaceae</taxon>
        <taxon>Lentinus</taxon>
    </lineage>
</organism>
<evidence type="ECO:0000313" key="4">
    <source>
        <dbReference type="Proteomes" id="UP000313359"/>
    </source>
</evidence>
<dbReference type="EMBL" id="ML122281">
    <property type="protein sequence ID" value="RPD57399.1"/>
    <property type="molecule type" value="Genomic_DNA"/>
</dbReference>
<dbReference type="GO" id="GO:0006979">
    <property type="term" value="P:response to oxidative stress"/>
    <property type="evidence" value="ECO:0007669"/>
    <property type="project" value="InterPro"/>
</dbReference>
<gene>
    <name evidence="3" type="ORF">L227DRAFT_578003</name>
</gene>
<feature type="binding site" description="axial binding residue" evidence="1">
    <location>
        <position position="47"/>
    </location>
    <ligand>
        <name>heme b</name>
        <dbReference type="ChEBI" id="CHEBI:60344"/>
    </ligand>
    <ligandPart>
        <name>Fe</name>
        <dbReference type="ChEBI" id="CHEBI:18248"/>
    </ligandPart>
</feature>
<comment type="cofactor">
    <cofactor evidence="1">
        <name>Ca(2+)</name>
        <dbReference type="ChEBI" id="CHEBI:29108"/>
    </cofactor>
    <text evidence="1">Binds 2 calcium ions per subunit.</text>
</comment>
<dbReference type="GO" id="GO:0020037">
    <property type="term" value="F:heme binding"/>
    <property type="evidence" value="ECO:0007669"/>
    <property type="project" value="InterPro"/>
</dbReference>
<dbReference type="SUPFAM" id="SSF48113">
    <property type="entry name" value="Heme-dependent peroxidases"/>
    <property type="match status" value="1"/>
</dbReference>
<evidence type="ECO:0008006" key="5">
    <source>
        <dbReference type="Google" id="ProtNLM"/>
    </source>
</evidence>